<evidence type="ECO:0000256" key="2">
    <source>
        <dbReference type="SAM" id="Phobius"/>
    </source>
</evidence>
<organism evidence="4">
    <name type="scientific">freshwater metagenome</name>
    <dbReference type="NCBI Taxonomy" id="449393"/>
    <lineage>
        <taxon>unclassified sequences</taxon>
        <taxon>metagenomes</taxon>
        <taxon>ecological metagenomes</taxon>
    </lineage>
</organism>
<sequence length="345" mass="37231">MPDVNATPEDSATFRRRRPNGAESKVGRALRAQLLPGEVVLDGVRFSDPRHGDVEVDFLVLFPDAGVAAIEVKGGTVSFADGQWLTENNGRSRRIDPIRQARGAKHALRRYLDRQHEWHHGLVRSEWFVAMPDTVVVADMGPEARRELLLGENDMAELRTRIRHVLMSSLNRDPVPPDGWVDDAVSLLLRGDRSSTGVQVGGSMRAPRRRGQVVAWATAAAVLVASAVLYLGAHVTWGWKGLLALGAAVSAAGYFVRRSKSAIGHVANWRSATASGVGLALGFVLALGIYGPRVSQGDCHPGYLPCVPVADSVDCSEIRTVVRVIGNDDYGLDRDGDGVGCESYA</sequence>
<feature type="transmembrane region" description="Helical" evidence="2">
    <location>
        <begin position="268"/>
        <end position="290"/>
    </location>
</feature>
<dbReference type="AlphaFoldDB" id="A0A6J7P9Z7"/>
<name>A0A6J7P9Z7_9ZZZZ</name>
<evidence type="ECO:0000256" key="1">
    <source>
        <dbReference type="SAM" id="MobiDB-lite"/>
    </source>
</evidence>
<dbReference type="EMBL" id="CAFBOM010000326">
    <property type="protein sequence ID" value="CAB5002380.1"/>
    <property type="molecule type" value="Genomic_DNA"/>
</dbReference>
<protein>
    <submittedName>
        <fullName evidence="4">Unannotated protein</fullName>
    </submittedName>
</protein>
<feature type="transmembrane region" description="Helical" evidence="2">
    <location>
        <begin position="237"/>
        <end position="256"/>
    </location>
</feature>
<keyword evidence="2" id="KW-1133">Transmembrane helix</keyword>
<dbReference type="InterPro" id="IPR011528">
    <property type="entry name" value="NERD"/>
</dbReference>
<evidence type="ECO:0000259" key="3">
    <source>
        <dbReference type="Pfam" id="PF08378"/>
    </source>
</evidence>
<keyword evidence="2" id="KW-0812">Transmembrane</keyword>
<gene>
    <name evidence="4" type="ORF">UFOPK3957_01655</name>
</gene>
<accession>A0A6J7P9Z7</accession>
<feature type="domain" description="NERD" evidence="3">
    <location>
        <begin position="21"/>
        <end position="123"/>
    </location>
</feature>
<feature type="region of interest" description="Disordered" evidence="1">
    <location>
        <begin position="1"/>
        <end position="25"/>
    </location>
</feature>
<keyword evidence="2" id="KW-0472">Membrane</keyword>
<feature type="transmembrane region" description="Helical" evidence="2">
    <location>
        <begin position="213"/>
        <end position="231"/>
    </location>
</feature>
<reference evidence="4" key="1">
    <citation type="submission" date="2020-05" db="EMBL/GenBank/DDBJ databases">
        <authorList>
            <person name="Chiriac C."/>
            <person name="Salcher M."/>
            <person name="Ghai R."/>
            <person name="Kavagutti S V."/>
        </authorList>
    </citation>
    <scope>NUCLEOTIDE SEQUENCE</scope>
</reference>
<dbReference type="Pfam" id="PF08378">
    <property type="entry name" value="NERD"/>
    <property type="match status" value="1"/>
</dbReference>
<proteinExistence type="predicted"/>
<evidence type="ECO:0000313" key="4">
    <source>
        <dbReference type="EMBL" id="CAB5002380.1"/>
    </source>
</evidence>